<evidence type="ECO:0000313" key="3">
    <source>
        <dbReference type="Proteomes" id="UP001189429"/>
    </source>
</evidence>
<proteinExistence type="predicted"/>
<protein>
    <submittedName>
        <fullName evidence="2">Uncharacterized protein</fullName>
    </submittedName>
</protein>
<feature type="compositionally biased region" description="Low complexity" evidence="1">
    <location>
        <begin position="50"/>
        <end position="62"/>
    </location>
</feature>
<keyword evidence="3" id="KW-1185">Reference proteome</keyword>
<dbReference type="EMBL" id="CAUYUJ010004858">
    <property type="protein sequence ID" value="CAK0811245.1"/>
    <property type="molecule type" value="Genomic_DNA"/>
</dbReference>
<sequence>MSAALGFPTVAQVRTTFSWSARWRWRTSSSAGGECRPRVAASTPNQPDPSARSAASRTTTSGRQGGCESSSRRARLLWSVRPSLEVGVPGTLAIQFLARSDGTIGSCILRGATPQARLAASASQPSK</sequence>
<dbReference type="Proteomes" id="UP001189429">
    <property type="component" value="Unassembled WGS sequence"/>
</dbReference>
<gene>
    <name evidence="2" type="ORF">PCOR1329_LOCUS15924</name>
</gene>
<comment type="caution">
    <text evidence="2">The sequence shown here is derived from an EMBL/GenBank/DDBJ whole genome shotgun (WGS) entry which is preliminary data.</text>
</comment>
<reference evidence="2" key="1">
    <citation type="submission" date="2023-10" db="EMBL/GenBank/DDBJ databases">
        <authorList>
            <person name="Chen Y."/>
            <person name="Shah S."/>
            <person name="Dougan E. K."/>
            <person name="Thang M."/>
            <person name="Chan C."/>
        </authorList>
    </citation>
    <scope>NUCLEOTIDE SEQUENCE [LARGE SCALE GENOMIC DNA]</scope>
</reference>
<evidence type="ECO:0000256" key="1">
    <source>
        <dbReference type="SAM" id="MobiDB-lite"/>
    </source>
</evidence>
<feature type="region of interest" description="Disordered" evidence="1">
    <location>
        <begin position="28"/>
        <end position="72"/>
    </location>
</feature>
<evidence type="ECO:0000313" key="2">
    <source>
        <dbReference type="EMBL" id="CAK0811245.1"/>
    </source>
</evidence>
<name>A0ABN9R2Z0_9DINO</name>
<accession>A0ABN9R2Z0</accession>
<organism evidence="2 3">
    <name type="scientific">Prorocentrum cordatum</name>
    <dbReference type="NCBI Taxonomy" id="2364126"/>
    <lineage>
        <taxon>Eukaryota</taxon>
        <taxon>Sar</taxon>
        <taxon>Alveolata</taxon>
        <taxon>Dinophyceae</taxon>
        <taxon>Prorocentrales</taxon>
        <taxon>Prorocentraceae</taxon>
        <taxon>Prorocentrum</taxon>
    </lineage>
</organism>